<dbReference type="PROSITE" id="PS50217">
    <property type="entry name" value="BZIP"/>
    <property type="match status" value="1"/>
</dbReference>
<gene>
    <name evidence="4" type="ORF">ECRASSUSDP1_LOCUS28641</name>
</gene>
<evidence type="ECO:0000259" key="3">
    <source>
        <dbReference type="PROSITE" id="PS50217"/>
    </source>
</evidence>
<dbReference type="EMBL" id="CAMPGE010029535">
    <property type="protein sequence ID" value="CAI2387015.1"/>
    <property type="molecule type" value="Genomic_DNA"/>
</dbReference>
<dbReference type="GO" id="GO:0003700">
    <property type="term" value="F:DNA-binding transcription factor activity"/>
    <property type="evidence" value="ECO:0007669"/>
    <property type="project" value="InterPro"/>
</dbReference>
<evidence type="ECO:0000313" key="4">
    <source>
        <dbReference type="EMBL" id="CAI2387015.1"/>
    </source>
</evidence>
<dbReference type="Gene3D" id="1.20.5.170">
    <property type="match status" value="1"/>
</dbReference>
<dbReference type="SUPFAM" id="SSF57959">
    <property type="entry name" value="Leucine zipper domain"/>
    <property type="match status" value="1"/>
</dbReference>
<evidence type="ECO:0000256" key="1">
    <source>
        <dbReference type="SAM" id="Coils"/>
    </source>
</evidence>
<feature type="coiled-coil region" evidence="1">
    <location>
        <begin position="29"/>
        <end position="63"/>
    </location>
</feature>
<protein>
    <recommendedName>
        <fullName evidence="3">BZIP domain-containing protein</fullName>
    </recommendedName>
</protein>
<evidence type="ECO:0000256" key="2">
    <source>
        <dbReference type="SAM" id="MobiDB-lite"/>
    </source>
</evidence>
<dbReference type="AlphaFoldDB" id="A0AAD1Y9A2"/>
<feature type="region of interest" description="Disordered" evidence="2">
    <location>
        <begin position="1"/>
        <end position="29"/>
    </location>
</feature>
<organism evidence="4 5">
    <name type="scientific">Euplotes crassus</name>
    <dbReference type="NCBI Taxonomy" id="5936"/>
    <lineage>
        <taxon>Eukaryota</taxon>
        <taxon>Sar</taxon>
        <taxon>Alveolata</taxon>
        <taxon>Ciliophora</taxon>
        <taxon>Intramacronucleata</taxon>
        <taxon>Spirotrichea</taxon>
        <taxon>Hypotrichia</taxon>
        <taxon>Euplotida</taxon>
        <taxon>Euplotidae</taxon>
        <taxon>Moneuplotes</taxon>
    </lineage>
</organism>
<accession>A0AAD1Y9A2</accession>
<dbReference type="Proteomes" id="UP001295684">
    <property type="component" value="Unassembled WGS sequence"/>
</dbReference>
<feature type="compositionally biased region" description="Basic and acidic residues" evidence="2">
    <location>
        <begin position="1"/>
        <end position="27"/>
    </location>
</feature>
<proteinExistence type="predicted"/>
<keyword evidence="1" id="KW-0175">Coiled coil</keyword>
<name>A0AAD1Y9A2_EUPCR</name>
<dbReference type="InterPro" id="IPR004827">
    <property type="entry name" value="bZIP"/>
</dbReference>
<evidence type="ECO:0000313" key="5">
    <source>
        <dbReference type="Proteomes" id="UP001295684"/>
    </source>
</evidence>
<dbReference type="InterPro" id="IPR046347">
    <property type="entry name" value="bZIP_sf"/>
</dbReference>
<keyword evidence="5" id="KW-1185">Reference proteome</keyword>
<comment type="caution">
    <text evidence="4">The sequence shown here is derived from an EMBL/GenBank/DDBJ whole genome shotgun (WGS) entry which is preliminary data.</text>
</comment>
<feature type="domain" description="BZIP" evidence="3">
    <location>
        <begin position="11"/>
        <end position="63"/>
    </location>
</feature>
<reference evidence="4" key="1">
    <citation type="submission" date="2023-07" db="EMBL/GenBank/DDBJ databases">
        <authorList>
            <consortium name="AG Swart"/>
            <person name="Singh M."/>
            <person name="Singh A."/>
            <person name="Seah K."/>
            <person name="Emmerich C."/>
        </authorList>
    </citation>
    <scope>NUCLEOTIDE SEQUENCE</scope>
    <source>
        <strain evidence="4">DP1</strain>
    </source>
</reference>
<sequence length="304" mass="35783">MEDLEKTFGNSKQKERRREKQKEYSRDNRRRQKMYVKELEAKVENLETEVEKLNYEIWKLKNDNCAFASGFRVPAVEFFETEKKFRKMIREDGENSLDKMDPDQFVELLKEFSPESKSRIRQIKYHFRAILDTILCSPEKCLVFISGNISDKSKADYEQLLQLPKAKALDLLKDGDFKLGDRLLYEGKVSSHMRDMILKTKDSLNEAFSLLREDVRTLVKARNSLFKNLQKIGPSIDFVRNTQAKSKDILNFLRYYEKTENNPAFSIYNLCGVKRRKTDEPEPDTDVYMTDDDKMSLIESLNGT</sequence>